<dbReference type="RefSeq" id="WP_382312270.1">
    <property type="nucleotide sequence ID" value="NZ_JBHUFD010000001.1"/>
</dbReference>
<dbReference type="EMBL" id="JBHUFD010000001">
    <property type="protein sequence ID" value="MFD1871939.1"/>
    <property type="molecule type" value="Genomic_DNA"/>
</dbReference>
<keyword evidence="4" id="KW-1185">Reference proteome</keyword>
<feature type="signal peptide" evidence="1">
    <location>
        <begin position="1"/>
        <end position="20"/>
    </location>
</feature>
<dbReference type="InterPro" id="IPR025665">
    <property type="entry name" value="Beta-barrel_OMP_2"/>
</dbReference>
<sequence>MQKSLLLLSVLAGSATLTHAQTASFGIKAGASLTNLTGDGTGNTKNIFGFHGGLVANLALNDAFSIQPEVLYSMKGTKTEGSFTGYSTKLTSRLHYIDVPVLARVNAGGLFFELGPQIGFLVAAKQKREVTGTGAGTSEQDIKSGVRTVDFGYAAGLGYQLSNGPGIGLRYNGGFIDTKNPSSSSAVRNSAFQLYVSYMFGGK</sequence>
<dbReference type="Pfam" id="PF13568">
    <property type="entry name" value="OMP_b-brl_2"/>
    <property type="match status" value="1"/>
</dbReference>
<evidence type="ECO:0000259" key="2">
    <source>
        <dbReference type="Pfam" id="PF13568"/>
    </source>
</evidence>
<comment type="caution">
    <text evidence="3">The sequence shown here is derived from an EMBL/GenBank/DDBJ whole genome shotgun (WGS) entry which is preliminary data.</text>
</comment>
<feature type="domain" description="Outer membrane protein beta-barrel" evidence="2">
    <location>
        <begin position="20"/>
        <end position="179"/>
    </location>
</feature>
<proteinExistence type="predicted"/>
<keyword evidence="1" id="KW-0732">Signal</keyword>
<feature type="chain" id="PRO_5047383821" evidence="1">
    <location>
        <begin position="21"/>
        <end position="203"/>
    </location>
</feature>
<name>A0ABW4QR12_9BACT</name>
<dbReference type="Proteomes" id="UP001597197">
    <property type="component" value="Unassembled WGS sequence"/>
</dbReference>
<evidence type="ECO:0000313" key="3">
    <source>
        <dbReference type="EMBL" id="MFD1871939.1"/>
    </source>
</evidence>
<organism evidence="3 4">
    <name type="scientific">Hymenobacter bucti</name>
    <dbReference type="NCBI Taxonomy" id="1844114"/>
    <lineage>
        <taxon>Bacteria</taxon>
        <taxon>Pseudomonadati</taxon>
        <taxon>Bacteroidota</taxon>
        <taxon>Cytophagia</taxon>
        <taxon>Cytophagales</taxon>
        <taxon>Hymenobacteraceae</taxon>
        <taxon>Hymenobacter</taxon>
    </lineage>
</organism>
<reference evidence="4" key="1">
    <citation type="journal article" date="2019" name="Int. J. Syst. Evol. Microbiol.">
        <title>The Global Catalogue of Microorganisms (GCM) 10K type strain sequencing project: providing services to taxonomists for standard genome sequencing and annotation.</title>
        <authorList>
            <consortium name="The Broad Institute Genomics Platform"/>
            <consortium name="The Broad Institute Genome Sequencing Center for Infectious Disease"/>
            <person name="Wu L."/>
            <person name="Ma J."/>
        </authorList>
    </citation>
    <scope>NUCLEOTIDE SEQUENCE [LARGE SCALE GENOMIC DNA]</scope>
    <source>
        <strain evidence="4">CGMCC 1.15795</strain>
    </source>
</reference>
<gene>
    <name evidence="3" type="ORF">ACFSDX_05850</name>
</gene>
<protein>
    <submittedName>
        <fullName evidence="3">Porin family protein</fullName>
    </submittedName>
</protein>
<accession>A0ABW4QR12</accession>
<evidence type="ECO:0000313" key="4">
    <source>
        <dbReference type="Proteomes" id="UP001597197"/>
    </source>
</evidence>
<evidence type="ECO:0000256" key="1">
    <source>
        <dbReference type="SAM" id="SignalP"/>
    </source>
</evidence>